<dbReference type="EMBL" id="CATQJL010000112">
    <property type="protein sequence ID" value="CAJ0593795.1"/>
    <property type="molecule type" value="Genomic_DNA"/>
</dbReference>
<sequence>MNLNAIVDPKQHEFRQIVFAIENGAAMRIAASNLIRIINSTISQIRQATIERQFSLILFDDNNVELLTSTHDSNAFVNDFNDAMWRVENNGLSLPQSRSLEAIFKVPQISLLSPTILYLFTATPPSPFNSYTRSLPRDLQVNLFMIGDDSQISANADLTYHQRASGGRSMPISNGGVLRVSESLKAIGVNQPNTLLTACHHYLLQNPKLSASNKAFVLEAINNVVSDTKIVNELDEQLVLLIINLATQEMTMTSKDVDTDWAEAGKDVLVTLAKTPRFVTHVLDAVLQKFPPGLTTSPHRYVVLTLATIAEHNPFGLVPFLTDILSRTVPLLSHVRNDALRSAWTRAICAFCEAVRECETERPKEAVEQDLEASPNHNNESDHASVLSRYTYTDQAEAIYEVVFNWMYSKDPKTRAEAGECIGELCLMVRPEKVVEDIKKLVNTILGLYKKAYTEQHTITKAVCRFLEATCANEACPLDPYVEDILNALFPNACLDPDDTTTTLTPQAIKNHSEAFRCFHVAASRFADKIVYYLLHKIQSVVDMQKLGAINILRHLLNSAGQYMEDKKSLLMMGLRKLLAPENVTSIKVKRAIVQLCVALSDHAYVDAEGGDHVIAFLVRNLVPPTEQELQGRKVDVDIAGSNQLRTQCGQALNTIASTCICANKLLWPYLFEFICMERYFPVVGDICKCLRTLVTREVEEGRELDFETGFDNARVAGNHAVLARLFVCLCNAPLNGLLARRAREGFGLMRALSSWFNPAMTEVLERWSERMESLLDEVCSASVSSPTGESSPAVELRGRRIARWNEACLELLSASIAVVVDGEWRMGLAAVMGKQLDLYKDYPDEKAFLLRCIGTTLSKIALKSFVVDHLMLMFKSAQHHVPTERQGCARGVGACAASHTELVLVELENVSKWEHAKRSSGFFGFIKEAMPIRQYTDTEMVLLRATLMLSYGYVVQACPLDTITQRLQQTIIAFLRHYFANSKQETVVREALLETMRLIAIAVHPSRLPGEYRFEARNELIGYIKDYVQSETPEMLSSSLRLLAAKAAAALVRLDPPLSDDETWELGVVLTQYILPMCREKSGLKTLAYDLFDYASTSISSFTSSSNRVGMKKIDDDESATIMDATVAQYGNALEAMIEMRPNVGTVTLLLKMLQPYYGKLAEHERSRSIDATVQVLRVYLDKAEDITIGVASYFGPLSSLLARLSPRLVDSLALVRHQALAAIHFAFRLANAFKGHGTHTDSSLFQIDEFSKEYLGNEGRLDTHDAKKAIRKMAEVIESRLPQCQIQTYLSALFEMLTDRQSQVSSAAAQLLTHSLTCRGDTLLNEADTLVTTILARLPEVHSCVQTYTDLLTALVAFAAHQQTVVCDVMLRQPLPYSVQLLDAWECVSRERSLFTPILDYLLELLTGALEQPHDIMDTGGGSSVKIVHVEPCQYTAGITEVIKTTEPDWSLNDRVPTLLAALFHMICSVSDTQFPVVVKENKDGTKQPLIITPELRRSAEKPAGLAVAALKILFSKTHTPEVIEDMNQARGWTECLDRDMFIDAITVLVRSLVEHRPDWIGALASAVMDKADSEREPIRLAAVIVASALIRKCPDSNGDFNEKLLIDCVRLLENSLSDQSLRIRKLCVRGLGELSECSSSAVADRFASMAVEAAMGGLDDLGDRHDMVAMESILSLNKLVSKTNDSQLHSILRPVLLKIRPCFEKESAALRAASFSLFGELGARVGSDEEFMGHLHANIVAILLHLNDENEDVRKACSMTLNRIHPLLGVGTFSSIVEREMKGGRQPYSYPAVQRDLASVLALSFPDRVNQYALTCSNYYKSSNARIRANAALLTGHMLGVLTPQLRATISKDLIFSSLVLLLKDPEDVSVRLAAAKAVGSLHHFS</sequence>
<evidence type="ECO:0000313" key="8">
    <source>
        <dbReference type="Proteomes" id="UP001176961"/>
    </source>
</evidence>
<accession>A0AA36DU97</accession>
<name>A0AA36DU97_CYLNA</name>
<comment type="caution">
    <text evidence="7">The sequence shown here is derived from an EMBL/GenBank/DDBJ whole genome shotgun (WGS) entry which is preliminary data.</text>
</comment>
<evidence type="ECO:0000259" key="5">
    <source>
        <dbReference type="Pfam" id="PF23221"/>
    </source>
</evidence>
<dbReference type="InterPro" id="IPR056282">
    <property type="entry name" value="MROH2B-like_N_HEAT"/>
</dbReference>
<feature type="domain" description="Maestro-like HEAT-repeats" evidence="3">
    <location>
        <begin position="1165"/>
        <end position="1401"/>
    </location>
</feature>
<protein>
    <recommendedName>
        <fullName evidence="9">Maestro heat-like repeat-containing protein family member 1</fullName>
    </recommendedName>
</protein>
<organism evidence="7 8">
    <name type="scientific">Cylicocyclus nassatus</name>
    <name type="common">Nematode worm</name>
    <dbReference type="NCBI Taxonomy" id="53992"/>
    <lineage>
        <taxon>Eukaryota</taxon>
        <taxon>Metazoa</taxon>
        <taxon>Ecdysozoa</taxon>
        <taxon>Nematoda</taxon>
        <taxon>Chromadorea</taxon>
        <taxon>Rhabditida</taxon>
        <taxon>Rhabditina</taxon>
        <taxon>Rhabditomorpha</taxon>
        <taxon>Strongyloidea</taxon>
        <taxon>Strongylidae</taxon>
        <taxon>Cylicocyclus</taxon>
    </lineage>
</organism>
<evidence type="ECO:0000259" key="4">
    <source>
        <dbReference type="Pfam" id="PF23210"/>
    </source>
</evidence>
<evidence type="ECO:0000256" key="1">
    <source>
        <dbReference type="ARBA" id="ARBA00022737"/>
    </source>
</evidence>
<dbReference type="InterPro" id="IPR016024">
    <property type="entry name" value="ARM-type_fold"/>
</dbReference>
<dbReference type="Pfam" id="PF23227">
    <property type="entry name" value="HEAT_MROH2B_C"/>
    <property type="match status" value="1"/>
</dbReference>
<dbReference type="InterPro" id="IPR055406">
    <property type="entry name" value="HEAT_Maestro"/>
</dbReference>
<dbReference type="Pfam" id="PF23221">
    <property type="entry name" value="HEAT_MROH2B_1st"/>
    <property type="match status" value="1"/>
</dbReference>
<dbReference type="Pfam" id="PF21047">
    <property type="entry name" value="HEAT_Maestro"/>
    <property type="match status" value="1"/>
</dbReference>
<dbReference type="InterPro" id="IPR048465">
    <property type="entry name" value="Maestro-like_HEAT"/>
</dbReference>
<dbReference type="InterPro" id="IPR011989">
    <property type="entry name" value="ARM-like"/>
</dbReference>
<feature type="domain" description="Maestro/Maestro-like HEAT-repeats" evidence="6">
    <location>
        <begin position="1611"/>
        <end position="1886"/>
    </location>
</feature>
<keyword evidence="1" id="KW-0677">Repeat</keyword>
<dbReference type="SUPFAM" id="SSF48371">
    <property type="entry name" value="ARM repeat"/>
    <property type="match status" value="2"/>
</dbReference>
<feature type="domain" description="MROH2B-like HEAT-repeats" evidence="4">
    <location>
        <begin position="432"/>
        <end position="1079"/>
    </location>
</feature>
<evidence type="ECO:0008006" key="9">
    <source>
        <dbReference type="Google" id="ProtNLM"/>
    </source>
</evidence>
<dbReference type="Proteomes" id="UP001176961">
    <property type="component" value="Unassembled WGS sequence"/>
</dbReference>
<dbReference type="InterPro" id="IPR021133">
    <property type="entry name" value="HEAT_type_2"/>
</dbReference>
<dbReference type="PANTHER" id="PTHR23120">
    <property type="entry name" value="MAESTRO-RELATED HEAT DOMAIN-CONTAINING"/>
    <property type="match status" value="1"/>
</dbReference>
<reference evidence="7" key="1">
    <citation type="submission" date="2023-07" db="EMBL/GenBank/DDBJ databases">
        <authorList>
            <consortium name="CYATHOMIX"/>
        </authorList>
    </citation>
    <scope>NUCLEOTIDE SEQUENCE</scope>
    <source>
        <strain evidence="7">N/A</strain>
    </source>
</reference>
<feature type="repeat" description="HEAT" evidence="2">
    <location>
        <begin position="1858"/>
        <end position="1889"/>
    </location>
</feature>
<dbReference type="InterPro" id="IPR055408">
    <property type="entry name" value="HEAT_MROH2B-like"/>
</dbReference>
<dbReference type="Gene3D" id="1.25.10.10">
    <property type="entry name" value="Leucine-rich Repeat Variant"/>
    <property type="match status" value="3"/>
</dbReference>
<gene>
    <name evidence="7" type="ORF">CYNAS_LOCUS5778</name>
</gene>
<feature type="domain" description="MROH2B-like N-terminal HEAT-repeats" evidence="5">
    <location>
        <begin position="184"/>
        <end position="425"/>
    </location>
</feature>
<evidence type="ECO:0000313" key="7">
    <source>
        <dbReference type="EMBL" id="CAJ0593795.1"/>
    </source>
</evidence>
<keyword evidence="8" id="KW-1185">Reference proteome</keyword>
<dbReference type="InterPro" id="IPR045206">
    <property type="entry name" value="Maestro_heat-like_prot"/>
</dbReference>
<evidence type="ECO:0000259" key="3">
    <source>
        <dbReference type="Pfam" id="PF21047"/>
    </source>
</evidence>
<evidence type="ECO:0000259" key="6">
    <source>
        <dbReference type="Pfam" id="PF23227"/>
    </source>
</evidence>
<dbReference type="PROSITE" id="PS50077">
    <property type="entry name" value="HEAT_REPEAT"/>
    <property type="match status" value="1"/>
</dbReference>
<dbReference type="GO" id="GO:0005737">
    <property type="term" value="C:cytoplasm"/>
    <property type="evidence" value="ECO:0007669"/>
    <property type="project" value="TreeGrafter"/>
</dbReference>
<proteinExistence type="predicted"/>
<dbReference type="PANTHER" id="PTHR23120:SF0">
    <property type="entry name" value="MAESTRO HEAT-LIKE REPEAT FAMILY MEMBER 1"/>
    <property type="match status" value="1"/>
</dbReference>
<dbReference type="Pfam" id="PF23210">
    <property type="entry name" value="HEAT_Maestro_2"/>
    <property type="match status" value="1"/>
</dbReference>
<evidence type="ECO:0000256" key="2">
    <source>
        <dbReference type="PROSITE-ProRule" id="PRU00103"/>
    </source>
</evidence>